<dbReference type="PANTHER" id="PTHR43283">
    <property type="entry name" value="BETA-LACTAMASE-RELATED"/>
    <property type="match status" value="1"/>
</dbReference>
<keyword evidence="3" id="KW-1185">Reference proteome</keyword>
<protein>
    <submittedName>
        <fullName evidence="2">Serine hydrolase</fullName>
    </submittedName>
</protein>
<dbReference type="RefSeq" id="WP_146301648.1">
    <property type="nucleotide sequence ID" value="NZ_CP042301.2"/>
</dbReference>
<dbReference type="InterPro" id="IPR050789">
    <property type="entry name" value="Diverse_Enzym_Activities"/>
</dbReference>
<dbReference type="SUPFAM" id="SSF56601">
    <property type="entry name" value="beta-lactamase/transpeptidase-like"/>
    <property type="match status" value="1"/>
</dbReference>
<dbReference type="EMBL" id="CP042301">
    <property type="protein sequence ID" value="QDZ03015.1"/>
    <property type="molecule type" value="Genomic_DNA"/>
</dbReference>
<dbReference type="InterPro" id="IPR012338">
    <property type="entry name" value="Beta-lactam/transpept-like"/>
</dbReference>
<dbReference type="PANTHER" id="PTHR43283:SF7">
    <property type="entry name" value="BETA-LACTAMASE-RELATED DOMAIN-CONTAINING PROTEIN"/>
    <property type="match status" value="1"/>
</dbReference>
<reference evidence="2" key="1">
    <citation type="submission" date="2020-04" db="EMBL/GenBank/DDBJ databases">
        <title>Nitratireductor sp. nov. isolated from mangrove soil.</title>
        <authorList>
            <person name="Ye Y."/>
        </authorList>
    </citation>
    <scope>NUCLEOTIDE SEQUENCE</scope>
    <source>
        <strain evidence="2">SY7</strain>
    </source>
</reference>
<feature type="domain" description="Beta-lactamase-related" evidence="1">
    <location>
        <begin position="81"/>
        <end position="383"/>
    </location>
</feature>
<dbReference type="KEGG" id="niy:FQ775_23065"/>
<evidence type="ECO:0000313" key="3">
    <source>
        <dbReference type="Proteomes" id="UP000321389"/>
    </source>
</evidence>
<dbReference type="AlphaFoldDB" id="A0A5B8L502"/>
<dbReference type="InterPro" id="IPR001466">
    <property type="entry name" value="Beta-lactam-related"/>
</dbReference>
<dbReference type="GO" id="GO:0016787">
    <property type="term" value="F:hydrolase activity"/>
    <property type="evidence" value="ECO:0007669"/>
    <property type="project" value="UniProtKB-KW"/>
</dbReference>
<organism evidence="2 3">
    <name type="scientific">Nitratireductor mangrovi</name>
    <dbReference type="NCBI Taxonomy" id="2599600"/>
    <lineage>
        <taxon>Bacteria</taxon>
        <taxon>Pseudomonadati</taxon>
        <taxon>Pseudomonadota</taxon>
        <taxon>Alphaproteobacteria</taxon>
        <taxon>Hyphomicrobiales</taxon>
        <taxon>Phyllobacteriaceae</taxon>
        <taxon>Nitratireductor</taxon>
    </lineage>
</organism>
<proteinExistence type="predicted"/>
<gene>
    <name evidence="2" type="ORF">FQ775_23065</name>
</gene>
<dbReference type="Gene3D" id="3.40.710.10">
    <property type="entry name" value="DD-peptidase/beta-lactamase superfamily"/>
    <property type="match status" value="1"/>
</dbReference>
<evidence type="ECO:0000259" key="1">
    <source>
        <dbReference type="Pfam" id="PF00144"/>
    </source>
</evidence>
<dbReference type="OrthoDB" id="9814204at2"/>
<dbReference type="Pfam" id="PF00144">
    <property type="entry name" value="Beta-lactamase"/>
    <property type="match status" value="1"/>
</dbReference>
<evidence type="ECO:0000313" key="2">
    <source>
        <dbReference type="EMBL" id="QDZ03015.1"/>
    </source>
</evidence>
<dbReference type="Proteomes" id="UP000321389">
    <property type="component" value="Chromosome"/>
</dbReference>
<sequence>MTDAAPASQPPPRDRIRLGNWRTHPASLWSFQNVGELVPSADILRGEGETEPGPGAGALDAMALVAPDGERTSAVAHLENSHGDAFVALRDGQIVAEWCAPHCDPARPHIIFSISKSVTGLLAGIAVADGMLDPEAPVTDHVAVQPGSAFADARVRDLLDMTVAIDFEENYLDRESDFDRYRRAMLWNPEHDGSAPETLHEVLASLVRAPGAHGERFRYASPVTDMLGMVVEKATGIRYHDYLARRLFGPMGARGPSCVTVDREGTARAAGGISMTARDLARLGQLVLDGGAAGGRQIVPVDWIADIRTNGKRSAWVDGDFAGLFPDGRYRSCWYAVGDDNGSLSCIGIHEQWLWIDPVNKVVLVKMSSRPEPSHDPATMREASMLAQIARKLGGAA</sequence>
<name>A0A5B8L502_9HYPH</name>
<accession>A0A5B8L502</accession>
<keyword evidence="2" id="KW-0378">Hydrolase</keyword>